<dbReference type="EMBL" id="LLZS01000003">
    <property type="protein sequence ID" value="KUR73096.1"/>
    <property type="molecule type" value="Genomic_DNA"/>
</dbReference>
<feature type="signal peptide" evidence="5">
    <location>
        <begin position="1"/>
        <end position="22"/>
    </location>
</feature>
<comment type="cofactor">
    <cofactor evidence="1">
        <name>Zn(2+)</name>
        <dbReference type="ChEBI" id="CHEBI:29105"/>
    </cofactor>
</comment>
<proteinExistence type="predicted"/>
<dbReference type="PROSITE" id="PS00758">
    <property type="entry name" value="ARGE_DAPE_CPG2_1"/>
    <property type="match status" value="1"/>
</dbReference>
<dbReference type="InterPro" id="IPR011650">
    <property type="entry name" value="Peptidase_M20_dimer"/>
</dbReference>
<dbReference type="SUPFAM" id="SSF53187">
    <property type="entry name" value="Zn-dependent exopeptidases"/>
    <property type="match status" value="1"/>
</dbReference>
<keyword evidence="2" id="KW-0479">Metal-binding</keyword>
<dbReference type="Pfam" id="PF01546">
    <property type="entry name" value="Peptidase_M20"/>
    <property type="match status" value="1"/>
</dbReference>
<evidence type="ECO:0000313" key="8">
    <source>
        <dbReference type="Proteomes" id="UP000058012"/>
    </source>
</evidence>
<evidence type="ECO:0000256" key="3">
    <source>
        <dbReference type="ARBA" id="ARBA00022801"/>
    </source>
</evidence>
<organism evidence="7 8">
    <name type="scientific">Novosphingobium fuchskuhlense</name>
    <dbReference type="NCBI Taxonomy" id="1117702"/>
    <lineage>
        <taxon>Bacteria</taxon>
        <taxon>Pseudomonadati</taxon>
        <taxon>Pseudomonadota</taxon>
        <taxon>Alphaproteobacteria</taxon>
        <taxon>Sphingomonadales</taxon>
        <taxon>Sphingomonadaceae</taxon>
        <taxon>Novosphingobium</taxon>
    </lineage>
</organism>
<dbReference type="SUPFAM" id="SSF55031">
    <property type="entry name" value="Bacterial exopeptidase dimerisation domain"/>
    <property type="match status" value="1"/>
</dbReference>
<dbReference type="InterPro" id="IPR002933">
    <property type="entry name" value="Peptidase_M20"/>
</dbReference>
<gene>
    <name evidence="7" type="ORF">AQZ52_02305</name>
</gene>
<accession>A0A117UYA3</accession>
<evidence type="ECO:0000259" key="6">
    <source>
        <dbReference type="Pfam" id="PF07687"/>
    </source>
</evidence>
<keyword evidence="5" id="KW-0732">Signal</keyword>
<comment type="caution">
    <text evidence="7">The sequence shown here is derived from an EMBL/GenBank/DDBJ whole genome shotgun (WGS) entry which is preliminary data.</text>
</comment>
<dbReference type="GO" id="GO:0046872">
    <property type="term" value="F:metal ion binding"/>
    <property type="evidence" value="ECO:0007669"/>
    <property type="project" value="UniProtKB-KW"/>
</dbReference>
<dbReference type="AlphaFoldDB" id="A0A117UYA3"/>
<dbReference type="PANTHER" id="PTHR43808:SF32">
    <property type="entry name" value="ARGE_DAPE-RELATED DEACYLASE"/>
    <property type="match status" value="1"/>
</dbReference>
<feature type="chain" id="PRO_5007157102" evidence="5">
    <location>
        <begin position="23"/>
        <end position="441"/>
    </location>
</feature>
<dbReference type="STRING" id="1117702.AQZ52_02305"/>
<dbReference type="GO" id="GO:0016787">
    <property type="term" value="F:hydrolase activity"/>
    <property type="evidence" value="ECO:0007669"/>
    <property type="project" value="UniProtKB-KW"/>
</dbReference>
<keyword evidence="3" id="KW-0378">Hydrolase</keyword>
<protein>
    <submittedName>
        <fullName evidence="7">Peptidase M20</fullName>
    </submittedName>
</protein>
<dbReference type="InterPro" id="IPR001261">
    <property type="entry name" value="ArgE/DapE_CS"/>
</dbReference>
<dbReference type="PROSITE" id="PS51257">
    <property type="entry name" value="PROKAR_LIPOPROTEIN"/>
    <property type="match status" value="1"/>
</dbReference>
<dbReference type="OrthoDB" id="9776600at2"/>
<dbReference type="PANTHER" id="PTHR43808">
    <property type="entry name" value="ACETYLORNITHINE DEACETYLASE"/>
    <property type="match status" value="1"/>
</dbReference>
<keyword evidence="8" id="KW-1185">Reference proteome</keyword>
<dbReference type="InterPro" id="IPR036264">
    <property type="entry name" value="Bact_exopeptidase_dim_dom"/>
</dbReference>
<name>A0A117UYA3_9SPHN</name>
<evidence type="ECO:0000313" key="7">
    <source>
        <dbReference type="EMBL" id="KUR73096.1"/>
    </source>
</evidence>
<dbReference type="Proteomes" id="UP000058012">
    <property type="component" value="Unassembled WGS sequence"/>
</dbReference>
<evidence type="ECO:0000256" key="5">
    <source>
        <dbReference type="SAM" id="SignalP"/>
    </source>
</evidence>
<evidence type="ECO:0000256" key="4">
    <source>
        <dbReference type="ARBA" id="ARBA00022833"/>
    </source>
</evidence>
<dbReference type="RefSeq" id="WP_067909239.1">
    <property type="nucleotide sequence ID" value="NZ_KQ954244.1"/>
</dbReference>
<keyword evidence="4" id="KW-0862">Zinc</keyword>
<dbReference type="InterPro" id="IPR050072">
    <property type="entry name" value="Peptidase_M20A"/>
</dbReference>
<dbReference type="Pfam" id="PF07687">
    <property type="entry name" value="M20_dimer"/>
    <property type="match status" value="1"/>
</dbReference>
<evidence type="ECO:0000256" key="1">
    <source>
        <dbReference type="ARBA" id="ARBA00001947"/>
    </source>
</evidence>
<dbReference type="Gene3D" id="3.40.630.10">
    <property type="entry name" value="Zn peptidases"/>
    <property type="match status" value="1"/>
</dbReference>
<dbReference type="Gene3D" id="3.30.70.360">
    <property type="match status" value="1"/>
</dbReference>
<reference evidence="7 8" key="1">
    <citation type="submission" date="2015-10" db="EMBL/GenBank/DDBJ databases">
        <title>Draft genome sequence of Novosphingobium fuchskuhlense DSM 25065 isolated from a surface water sample of the southwest basin of Lake Grosse Fuchskuhle.</title>
        <authorList>
            <person name="Ruckert C."/>
            <person name="Winkler A."/>
            <person name="Glaeser J."/>
            <person name="Grossart H.-P."/>
            <person name="Kalinowski J."/>
            <person name="Glaeser S."/>
        </authorList>
    </citation>
    <scope>NUCLEOTIDE SEQUENCE [LARGE SCALE GENOMIC DNA]</scope>
    <source>
        <strain evidence="7 8">FNE08-7</strain>
    </source>
</reference>
<feature type="domain" description="Peptidase M20 dimerisation" evidence="6">
    <location>
        <begin position="222"/>
        <end position="337"/>
    </location>
</feature>
<sequence>MQIRLAIALAAASLLLSCTAEAAPVLTAPEQRMVAAVEANEARDLALLEKLVNKNSGSRNIAGVKAVAQMVRPEFEALGFTVKWLPMEQTGRAGHLVATHTGKPGAKRLLLIGHLDTVFEADSPFQTFTRRGDFATGPGVADNKGGVVAMLAALRAMAAAGTLKGANVVAYLTGDEEDAGDPQSAARADLISEGRKADIALDFEGLARDLGPDGTLVDMGSIARRSAYSWTIEVTAKSGHSSGVFGADGDGAIYALARMLAAIRTEVPEPNLTLNVGMIAGGAEAALAADQAHVSAAGKTNIIPAKAVARGDLRTLSPEQNTRAQGKMAEIVARAFPGATARIVFEDGYPPMAPTDANRALLARLNGVNAALGLPAMAPLDPLKRGAGDISFVAADVPGLVGLGPASTGDHTPAETVDLKSLTLQAKRAALLMSRLAADKR</sequence>
<evidence type="ECO:0000256" key="2">
    <source>
        <dbReference type="ARBA" id="ARBA00022723"/>
    </source>
</evidence>